<organism evidence="1 2">
    <name type="scientific">Flavilitoribacter nigricans (strain ATCC 23147 / DSM 23189 / NBRC 102662 / NCIMB 1420 / SS-2)</name>
    <name type="common">Lewinella nigricans</name>
    <dbReference type="NCBI Taxonomy" id="1122177"/>
    <lineage>
        <taxon>Bacteria</taxon>
        <taxon>Pseudomonadati</taxon>
        <taxon>Bacteroidota</taxon>
        <taxon>Saprospiria</taxon>
        <taxon>Saprospirales</taxon>
        <taxon>Lewinellaceae</taxon>
        <taxon>Flavilitoribacter</taxon>
    </lineage>
</organism>
<evidence type="ECO:0000313" key="1">
    <source>
        <dbReference type="EMBL" id="PHN00666.1"/>
    </source>
</evidence>
<dbReference type="Proteomes" id="UP000223913">
    <property type="component" value="Unassembled WGS sequence"/>
</dbReference>
<dbReference type="AlphaFoldDB" id="A0A2D0MX08"/>
<reference evidence="1 2" key="1">
    <citation type="submission" date="2017-10" db="EMBL/GenBank/DDBJ databases">
        <title>The draft genome sequence of Lewinella nigricans NBRC 102662.</title>
        <authorList>
            <person name="Wang K."/>
        </authorList>
    </citation>
    <scope>NUCLEOTIDE SEQUENCE [LARGE SCALE GENOMIC DNA]</scope>
    <source>
        <strain evidence="1 2">NBRC 102662</strain>
    </source>
</reference>
<name>A0A2D0MX08_FLAN2</name>
<accession>A0A2D0MX08</accession>
<gene>
    <name evidence="1" type="ORF">CRP01_41125</name>
</gene>
<comment type="caution">
    <text evidence="1">The sequence shown here is derived from an EMBL/GenBank/DDBJ whole genome shotgun (WGS) entry which is preliminary data.</text>
</comment>
<protein>
    <submittedName>
        <fullName evidence="1">Uncharacterized protein</fullName>
    </submittedName>
</protein>
<dbReference type="RefSeq" id="WP_099155939.1">
    <property type="nucleotide sequence ID" value="NZ_PDUD01000085.1"/>
</dbReference>
<evidence type="ECO:0000313" key="2">
    <source>
        <dbReference type="Proteomes" id="UP000223913"/>
    </source>
</evidence>
<keyword evidence="2" id="KW-1185">Reference proteome</keyword>
<proteinExistence type="predicted"/>
<dbReference type="EMBL" id="PDUD01000085">
    <property type="protein sequence ID" value="PHN00666.1"/>
    <property type="molecule type" value="Genomic_DNA"/>
</dbReference>
<sequence length="83" mass="9774">MKTLHFQGNGQDVIEMTIDKDNRIIDSNRMKHMYQGYHVEPDSVRVGSQLRIIGRGYFRHPIEKIEQIEDPVVITEHNEDIQI</sequence>